<dbReference type="EMBL" id="VDMN01000001">
    <property type="protein sequence ID" value="TNM65341.1"/>
    <property type="molecule type" value="Genomic_DNA"/>
</dbReference>
<reference evidence="1 2" key="1">
    <citation type="submission" date="2019-06" db="EMBL/GenBank/DDBJ databases">
        <title>The draft genome of Rhizobium smilacinae PTYR-5.</title>
        <authorList>
            <person name="Liu L."/>
            <person name="Li L."/>
            <person name="Zhang X."/>
        </authorList>
    </citation>
    <scope>NUCLEOTIDE SEQUENCE [LARGE SCALE GENOMIC DNA]</scope>
    <source>
        <strain evidence="1 2">PTYR-5</strain>
    </source>
</reference>
<dbReference type="AlphaFoldDB" id="A0A5C4XQV9"/>
<dbReference type="Proteomes" id="UP000311605">
    <property type="component" value="Unassembled WGS sequence"/>
</dbReference>
<organism evidence="1 2">
    <name type="scientific">Aliirhizobium smilacinae</name>
    <dbReference type="NCBI Taxonomy" id="1395944"/>
    <lineage>
        <taxon>Bacteria</taxon>
        <taxon>Pseudomonadati</taxon>
        <taxon>Pseudomonadota</taxon>
        <taxon>Alphaproteobacteria</taxon>
        <taxon>Hyphomicrobiales</taxon>
        <taxon>Rhizobiaceae</taxon>
        <taxon>Aliirhizobium</taxon>
    </lineage>
</organism>
<protein>
    <recommendedName>
        <fullName evidence="3">PEP-CTERM sorting domain-containing protein</fullName>
    </recommendedName>
</protein>
<proteinExistence type="predicted"/>
<evidence type="ECO:0008006" key="3">
    <source>
        <dbReference type="Google" id="ProtNLM"/>
    </source>
</evidence>
<name>A0A5C4XQV9_9HYPH</name>
<keyword evidence="2" id="KW-1185">Reference proteome</keyword>
<accession>A0A5C4XQV9</accession>
<dbReference type="RefSeq" id="WP_139672874.1">
    <property type="nucleotide sequence ID" value="NZ_VDMN01000001.1"/>
</dbReference>
<comment type="caution">
    <text evidence="1">The sequence shown here is derived from an EMBL/GenBank/DDBJ whole genome shotgun (WGS) entry which is preliminary data.</text>
</comment>
<sequence length="120" mass="12163">MTQLLSLSAGSYKLAFTGLFIGSNTTINYSIAGLAGTLTGSQIAGGHSFDFNVTGPTTNYLLSFTGFARGPLGVAAVDNVSVNQVTAVPGPEAGAGLGALAMAGVAVWARRRRTVLQQNA</sequence>
<evidence type="ECO:0000313" key="2">
    <source>
        <dbReference type="Proteomes" id="UP000311605"/>
    </source>
</evidence>
<gene>
    <name evidence="1" type="ORF">FHP24_03435</name>
</gene>
<evidence type="ECO:0000313" key="1">
    <source>
        <dbReference type="EMBL" id="TNM65341.1"/>
    </source>
</evidence>